<reference evidence="1 2" key="1">
    <citation type="journal article" date="2010" name="Stand. Genomic Sci.">
        <title>Complete genome sequence of Marinobacter adhaerens type strain (HP15), a diatom-interacting marine microorganism.</title>
        <authorList>
            <person name="Gardes A."/>
            <person name="Kaeppel E."/>
            <person name="Shehzad A."/>
            <person name="Seebah S."/>
            <person name="Teeling H."/>
            <person name="Yarza P."/>
            <person name="Glockner F.O."/>
            <person name="Grossart H.P."/>
            <person name="Ullrich M.S."/>
        </authorList>
    </citation>
    <scope>NUCLEOTIDE SEQUENCE [LARGE SCALE GENOMIC DNA]</scope>
    <source>
        <strain evidence="2">DSM 23420 / HP15</strain>
    </source>
</reference>
<dbReference type="EMBL" id="CP001978">
    <property type="protein sequence ID" value="ADP98279.1"/>
    <property type="molecule type" value="Genomic_DNA"/>
</dbReference>
<dbReference type="AlphaFoldDB" id="E4PHZ1"/>
<proteinExistence type="predicted"/>
<organism evidence="1 2">
    <name type="scientific">Marinobacter adhaerens (strain DSM 23420 / HP15)</name>
    <dbReference type="NCBI Taxonomy" id="225937"/>
    <lineage>
        <taxon>Bacteria</taxon>
        <taxon>Pseudomonadati</taxon>
        <taxon>Pseudomonadota</taxon>
        <taxon>Gammaproteobacteria</taxon>
        <taxon>Pseudomonadales</taxon>
        <taxon>Marinobacteraceae</taxon>
        <taxon>Marinobacter</taxon>
    </lineage>
</organism>
<dbReference type="PATRIC" id="fig|225937.3.peg.2540"/>
<name>E4PHZ1_MARAH</name>
<accession>E4PHZ1</accession>
<dbReference type="Proteomes" id="UP000007077">
    <property type="component" value="Chromosome"/>
</dbReference>
<dbReference type="KEGG" id="mad:HP15_2515"/>
<gene>
    <name evidence="1" type="ordered locus">HP15_2515</name>
</gene>
<dbReference type="HOGENOM" id="CLU_3253765_0_0_6"/>
<reference evidence="2" key="2">
    <citation type="submission" date="2010-02" db="EMBL/GenBank/DDBJ databases">
        <title>Complete genome sequence of Marinobacter adhaerens type strain (HP15).</title>
        <authorList>
            <person name="Gaerdes A.A.M."/>
            <person name="Kaeppel E."/>
            <person name="Shezad A."/>
            <person name="Seebah S."/>
            <person name="Teeling H."/>
            <person name="Yarza P."/>
            <person name="Gloeckner F.O."/>
            <person name="Ullrich M.S."/>
        </authorList>
    </citation>
    <scope>NUCLEOTIDE SEQUENCE [LARGE SCALE GENOMIC DNA]</scope>
    <source>
        <strain evidence="2">DSM 23420 / HP15</strain>
    </source>
</reference>
<protein>
    <submittedName>
        <fullName evidence="1">Uncharacterized protein</fullName>
    </submittedName>
</protein>
<evidence type="ECO:0000313" key="2">
    <source>
        <dbReference type="Proteomes" id="UP000007077"/>
    </source>
</evidence>
<evidence type="ECO:0000313" key="1">
    <source>
        <dbReference type="EMBL" id="ADP98279.1"/>
    </source>
</evidence>
<sequence>MVFRGWPCLAGGYRLSAGLSGKRRKYMFLSLTVLDFKVANQS</sequence>